<dbReference type="Gramene" id="OMERI01G10230.4">
    <property type="protein sequence ID" value="OMERI01G10230.4"/>
    <property type="gene ID" value="OMERI01G10230"/>
</dbReference>
<dbReference type="EnsemblPlants" id="OMERI01G10230.4">
    <property type="protein sequence ID" value="OMERI01G10230.4"/>
    <property type="gene ID" value="OMERI01G10230"/>
</dbReference>
<organism evidence="1">
    <name type="scientific">Oryza meridionalis</name>
    <dbReference type="NCBI Taxonomy" id="40149"/>
    <lineage>
        <taxon>Eukaryota</taxon>
        <taxon>Viridiplantae</taxon>
        <taxon>Streptophyta</taxon>
        <taxon>Embryophyta</taxon>
        <taxon>Tracheophyta</taxon>
        <taxon>Spermatophyta</taxon>
        <taxon>Magnoliopsida</taxon>
        <taxon>Liliopsida</taxon>
        <taxon>Poales</taxon>
        <taxon>Poaceae</taxon>
        <taxon>BOP clade</taxon>
        <taxon>Oryzoideae</taxon>
        <taxon>Oryzeae</taxon>
        <taxon>Oryzinae</taxon>
        <taxon>Oryza</taxon>
    </lineage>
</organism>
<evidence type="ECO:0000313" key="1">
    <source>
        <dbReference type="EnsemblPlants" id="OMERI01G10230.7"/>
    </source>
</evidence>
<name>A0A0E0C0B2_9ORYZ</name>
<dbReference type="Proteomes" id="UP000008021">
    <property type="component" value="Chromosome 1"/>
</dbReference>
<keyword evidence="2" id="KW-1185">Reference proteome</keyword>
<reference evidence="1" key="2">
    <citation type="submission" date="2018-05" db="EMBL/GenBank/DDBJ databases">
        <title>OmerRS3 (Oryza meridionalis Reference Sequence Version 3).</title>
        <authorList>
            <person name="Zhang J."/>
            <person name="Kudrna D."/>
            <person name="Lee S."/>
            <person name="Talag J."/>
            <person name="Welchert J."/>
            <person name="Wing R.A."/>
        </authorList>
    </citation>
    <scope>NUCLEOTIDE SEQUENCE [LARGE SCALE GENOMIC DNA]</scope>
    <source>
        <strain evidence="1">OR44</strain>
    </source>
</reference>
<dbReference type="Gramene" id="OMERI01G10230.7">
    <property type="protein sequence ID" value="OMERI01G10230.7"/>
    <property type="gene ID" value="OMERI01G10230"/>
</dbReference>
<evidence type="ECO:0000313" key="2">
    <source>
        <dbReference type="Proteomes" id="UP000008021"/>
    </source>
</evidence>
<reference evidence="1" key="1">
    <citation type="submission" date="2015-04" db="UniProtKB">
        <authorList>
            <consortium name="EnsemblPlants"/>
        </authorList>
    </citation>
    <scope>IDENTIFICATION</scope>
</reference>
<proteinExistence type="predicted"/>
<protein>
    <submittedName>
        <fullName evidence="1">Uncharacterized protein</fullName>
    </submittedName>
</protein>
<sequence length="105" mass="11367">MVDIRGTNVKASTAGVLGTVESRAARARMSAQETVPGQAASRAALISSTTSKPLREFRLGFDPFSLMMVVLLSRSTDASHPYTMLKDVGKRLHCRCYVNRAPLAL</sequence>
<accession>A0A0E0C0B2</accession>
<dbReference type="HOGENOM" id="CLU_2240874_0_0_1"/>
<dbReference type="AlphaFoldDB" id="A0A0E0C0B2"/>
<dbReference type="EnsemblPlants" id="OMERI01G10230.7">
    <property type="protein sequence ID" value="OMERI01G10230.7"/>
    <property type="gene ID" value="OMERI01G10230"/>
</dbReference>